<sequence length="278" mass="29810">MTTTTAAPAPATDPLRAALSSGQRPARPGPLSTALAFAWRAVLRIKHVPDQLADVTVFPLMMLFMFTYLFGGALAGSVREYLQSVLPGLLVMTVIMSTQSTAVALNGDIGKGVFDRFRSLPIWQPAPLVGALLADLTRYAMAATVIVSVGVLLGFRPDAGLPGLLAGMGLVLLFAWCLSWVWTSLALLARTPESVMFLAILVTFPMSFVSNIFVDPATLPGWLESFVAVNPVSQLVTAVRGLMHGQSASTEIGWVFLTCAVLVAVFGPVTMRLYRRER</sequence>
<dbReference type="AlphaFoldDB" id="A0A378Y9Y0"/>
<dbReference type="STRING" id="1406858.GCA_000710895_05541"/>
<gene>
    <name evidence="9" type="primary">drrB_2</name>
    <name evidence="9" type="ORF">NCTC1934_01095</name>
</gene>
<keyword evidence="10" id="KW-1185">Reference proteome</keyword>
<organism evidence="9 10">
    <name type="scientific">Nocardia otitidiscaviarum</name>
    <dbReference type="NCBI Taxonomy" id="1823"/>
    <lineage>
        <taxon>Bacteria</taxon>
        <taxon>Bacillati</taxon>
        <taxon>Actinomycetota</taxon>
        <taxon>Actinomycetes</taxon>
        <taxon>Mycobacteriales</taxon>
        <taxon>Nocardiaceae</taxon>
        <taxon>Nocardia</taxon>
    </lineage>
</organism>
<dbReference type="PROSITE" id="PS51012">
    <property type="entry name" value="ABC_TM2"/>
    <property type="match status" value="1"/>
</dbReference>
<evidence type="ECO:0000256" key="4">
    <source>
        <dbReference type="ARBA" id="ARBA00023136"/>
    </source>
</evidence>
<feature type="domain" description="ABC transmembrane type-2" evidence="8">
    <location>
        <begin position="50"/>
        <end position="277"/>
    </location>
</feature>
<evidence type="ECO:0000259" key="8">
    <source>
        <dbReference type="PROSITE" id="PS51012"/>
    </source>
</evidence>
<feature type="transmembrane region" description="Helical" evidence="6">
    <location>
        <begin position="81"/>
        <end position="105"/>
    </location>
</feature>
<dbReference type="Pfam" id="PF01061">
    <property type="entry name" value="ABC2_membrane"/>
    <property type="match status" value="1"/>
</dbReference>
<dbReference type="PANTHER" id="PTHR43229">
    <property type="entry name" value="NODULATION PROTEIN J"/>
    <property type="match status" value="1"/>
</dbReference>
<evidence type="ECO:0000313" key="10">
    <source>
        <dbReference type="Proteomes" id="UP000255467"/>
    </source>
</evidence>
<dbReference type="PANTHER" id="PTHR43229:SF2">
    <property type="entry name" value="NODULATION PROTEIN J"/>
    <property type="match status" value="1"/>
</dbReference>
<evidence type="ECO:0000256" key="6">
    <source>
        <dbReference type="RuleBase" id="RU361157"/>
    </source>
</evidence>
<protein>
    <recommendedName>
        <fullName evidence="6">Transport permease protein</fullName>
    </recommendedName>
</protein>
<dbReference type="GO" id="GO:0043190">
    <property type="term" value="C:ATP-binding cassette (ABC) transporter complex"/>
    <property type="evidence" value="ECO:0007669"/>
    <property type="project" value="InterPro"/>
</dbReference>
<dbReference type="GO" id="GO:0140359">
    <property type="term" value="F:ABC-type transporter activity"/>
    <property type="evidence" value="ECO:0007669"/>
    <property type="project" value="InterPro"/>
</dbReference>
<keyword evidence="5" id="KW-0046">Antibiotic resistance</keyword>
<accession>A0A378Y9Y0</accession>
<dbReference type="InterPro" id="IPR051784">
    <property type="entry name" value="Nod_factor_ABC_transporter"/>
</dbReference>
<evidence type="ECO:0000256" key="3">
    <source>
        <dbReference type="ARBA" id="ARBA00022989"/>
    </source>
</evidence>
<dbReference type="InterPro" id="IPR013525">
    <property type="entry name" value="ABC2_TM"/>
</dbReference>
<dbReference type="InterPro" id="IPR000412">
    <property type="entry name" value="ABC_2_transport"/>
</dbReference>
<evidence type="ECO:0000256" key="7">
    <source>
        <dbReference type="SAM" id="MobiDB-lite"/>
    </source>
</evidence>
<name>A0A378Y9Y0_9NOCA</name>
<keyword evidence="6" id="KW-1003">Cell membrane</keyword>
<proteinExistence type="inferred from homology"/>
<feature type="compositionally biased region" description="Low complexity" evidence="7">
    <location>
        <begin position="1"/>
        <end position="12"/>
    </location>
</feature>
<feature type="transmembrane region" description="Helical" evidence="6">
    <location>
        <begin position="252"/>
        <end position="274"/>
    </location>
</feature>
<dbReference type="PIRSF" id="PIRSF006648">
    <property type="entry name" value="DrrB"/>
    <property type="match status" value="1"/>
</dbReference>
<feature type="region of interest" description="Disordered" evidence="7">
    <location>
        <begin position="1"/>
        <end position="27"/>
    </location>
</feature>
<evidence type="ECO:0000256" key="5">
    <source>
        <dbReference type="ARBA" id="ARBA00023251"/>
    </source>
</evidence>
<feature type="transmembrane region" description="Helical" evidence="6">
    <location>
        <begin position="52"/>
        <end position="75"/>
    </location>
</feature>
<dbReference type="OrthoDB" id="9255971at2"/>
<comment type="caution">
    <text evidence="6">Lacks conserved residue(s) required for the propagation of feature annotation.</text>
</comment>
<dbReference type="EMBL" id="UGRY01000002">
    <property type="protein sequence ID" value="SUA73648.1"/>
    <property type="molecule type" value="Genomic_DNA"/>
</dbReference>
<evidence type="ECO:0000256" key="1">
    <source>
        <dbReference type="ARBA" id="ARBA00004141"/>
    </source>
</evidence>
<dbReference type="GO" id="GO:0046677">
    <property type="term" value="P:response to antibiotic"/>
    <property type="evidence" value="ECO:0007669"/>
    <property type="project" value="UniProtKB-KW"/>
</dbReference>
<comment type="similarity">
    <text evidence="6">Belongs to the ABC-2 integral membrane protein family.</text>
</comment>
<feature type="transmembrane region" description="Helical" evidence="6">
    <location>
        <begin position="165"/>
        <end position="188"/>
    </location>
</feature>
<comment type="subcellular location">
    <subcellularLocation>
        <location evidence="6">Cell membrane</location>
        <topology evidence="6">Multi-pass membrane protein</topology>
    </subcellularLocation>
    <subcellularLocation>
        <location evidence="1">Membrane</location>
        <topology evidence="1">Multi-pass membrane protein</topology>
    </subcellularLocation>
</comment>
<keyword evidence="6" id="KW-0813">Transport</keyword>
<evidence type="ECO:0000313" key="9">
    <source>
        <dbReference type="EMBL" id="SUA73648.1"/>
    </source>
</evidence>
<reference evidence="9 10" key="1">
    <citation type="submission" date="2018-06" db="EMBL/GenBank/DDBJ databases">
        <authorList>
            <consortium name="Pathogen Informatics"/>
            <person name="Doyle S."/>
        </authorList>
    </citation>
    <scope>NUCLEOTIDE SEQUENCE [LARGE SCALE GENOMIC DNA]</scope>
    <source>
        <strain evidence="9 10">NCTC1934</strain>
    </source>
</reference>
<keyword evidence="4 6" id="KW-0472">Membrane</keyword>
<keyword evidence="3 6" id="KW-1133">Transmembrane helix</keyword>
<evidence type="ECO:0000256" key="2">
    <source>
        <dbReference type="ARBA" id="ARBA00022692"/>
    </source>
</evidence>
<feature type="transmembrane region" description="Helical" evidence="6">
    <location>
        <begin position="195"/>
        <end position="214"/>
    </location>
</feature>
<dbReference type="RefSeq" id="WP_039817545.1">
    <property type="nucleotide sequence ID" value="NZ_UGRY01000002.1"/>
</dbReference>
<dbReference type="Proteomes" id="UP000255467">
    <property type="component" value="Unassembled WGS sequence"/>
</dbReference>
<dbReference type="InterPro" id="IPR047817">
    <property type="entry name" value="ABC2_TM_bact-type"/>
</dbReference>
<keyword evidence="2 6" id="KW-0812">Transmembrane</keyword>